<evidence type="ECO:0000256" key="1">
    <source>
        <dbReference type="ARBA" id="ARBA00004651"/>
    </source>
</evidence>
<comment type="caution">
    <text evidence="9">The sequence shown here is derived from an EMBL/GenBank/DDBJ whole genome shotgun (WGS) entry which is preliminary data.</text>
</comment>
<proteinExistence type="inferred from homology"/>
<evidence type="ECO:0000256" key="7">
    <source>
        <dbReference type="ARBA" id="ARBA00023136"/>
    </source>
</evidence>
<dbReference type="Proteomes" id="UP000249396">
    <property type="component" value="Unassembled WGS sequence"/>
</dbReference>
<dbReference type="EMBL" id="QJPH01000493">
    <property type="protein sequence ID" value="PZN72291.1"/>
    <property type="molecule type" value="Genomic_DNA"/>
</dbReference>
<feature type="transmembrane region" description="Helical" evidence="8">
    <location>
        <begin position="92"/>
        <end position="110"/>
    </location>
</feature>
<feature type="transmembrane region" description="Helical" evidence="8">
    <location>
        <begin position="280"/>
        <end position="301"/>
    </location>
</feature>
<feature type="transmembrane region" description="Helical" evidence="8">
    <location>
        <begin position="226"/>
        <end position="248"/>
    </location>
</feature>
<evidence type="ECO:0000256" key="4">
    <source>
        <dbReference type="ARBA" id="ARBA00022475"/>
    </source>
</evidence>
<evidence type="ECO:0000256" key="2">
    <source>
        <dbReference type="ARBA" id="ARBA00010145"/>
    </source>
</evidence>
<reference evidence="9 10" key="1">
    <citation type="journal article" date="2018" name="Aquat. Microb. Ecol.">
        <title>Gammaproteobacterial methanotrophs dominate.</title>
        <authorList>
            <person name="Rissanen A.J."/>
            <person name="Saarenheimo J."/>
            <person name="Tiirola M."/>
            <person name="Peura S."/>
            <person name="Aalto S.L."/>
            <person name="Karvinen A."/>
            <person name="Nykanen H."/>
        </authorList>
    </citation>
    <scope>NUCLEOTIDE SEQUENCE [LARGE SCALE GENOMIC DNA]</scope>
    <source>
        <strain evidence="9">AMbin10</strain>
    </source>
</reference>
<feature type="transmembrane region" description="Helical" evidence="8">
    <location>
        <begin position="33"/>
        <end position="52"/>
    </location>
</feature>
<gene>
    <name evidence="9" type="ORF">DM484_24720</name>
</gene>
<keyword evidence="5 8" id="KW-0812">Transmembrane</keyword>
<dbReference type="GO" id="GO:0055085">
    <property type="term" value="P:transmembrane transport"/>
    <property type="evidence" value="ECO:0007669"/>
    <property type="project" value="InterPro"/>
</dbReference>
<feature type="transmembrane region" description="Helical" evidence="8">
    <location>
        <begin position="254"/>
        <end position="273"/>
    </location>
</feature>
<dbReference type="InterPro" id="IPR038770">
    <property type="entry name" value="Na+/solute_symporter_sf"/>
</dbReference>
<dbReference type="Pfam" id="PF03547">
    <property type="entry name" value="Mem_trans"/>
    <property type="match status" value="1"/>
</dbReference>
<feature type="transmembrane region" description="Helical" evidence="8">
    <location>
        <begin position="6"/>
        <end position="21"/>
    </location>
</feature>
<feature type="transmembrane region" description="Helical" evidence="8">
    <location>
        <begin position="130"/>
        <end position="148"/>
    </location>
</feature>
<feature type="transmembrane region" description="Helical" evidence="8">
    <location>
        <begin position="169"/>
        <end position="190"/>
    </location>
</feature>
<evidence type="ECO:0000256" key="3">
    <source>
        <dbReference type="ARBA" id="ARBA00022448"/>
    </source>
</evidence>
<evidence type="ECO:0000256" key="5">
    <source>
        <dbReference type="ARBA" id="ARBA00022692"/>
    </source>
</evidence>
<keyword evidence="3" id="KW-0813">Transport</keyword>
<feature type="transmembrane region" description="Helical" evidence="8">
    <location>
        <begin position="64"/>
        <end position="83"/>
    </location>
</feature>
<keyword evidence="4" id="KW-1003">Cell membrane</keyword>
<feature type="transmembrane region" description="Helical" evidence="8">
    <location>
        <begin position="196"/>
        <end position="214"/>
    </location>
</feature>
<protein>
    <submittedName>
        <fullName evidence="9">Transporter</fullName>
    </submittedName>
</protein>
<dbReference type="GO" id="GO:0005886">
    <property type="term" value="C:plasma membrane"/>
    <property type="evidence" value="ECO:0007669"/>
    <property type="project" value="UniProtKB-SubCell"/>
</dbReference>
<evidence type="ECO:0000313" key="9">
    <source>
        <dbReference type="EMBL" id="PZN72291.1"/>
    </source>
</evidence>
<organism evidence="9 10">
    <name type="scientific">Candidatus Methylumidiphilus alinenensis</name>
    <dbReference type="NCBI Taxonomy" id="2202197"/>
    <lineage>
        <taxon>Bacteria</taxon>
        <taxon>Pseudomonadati</taxon>
        <taxon>Pseudomonadota</taxon>
        <taxon>Gammaproteobacteria</taxon>
        <taxon>Methylococcales</taxon>
        <taxon>Candidatus Methylumidiphilus</taxon>
    </lineage>
</organism>
<sequence length="308" mass="33190">MASLLAQMGLPILFGIAWGIIKPSGLDAELTRRVLATVVFNLLLPTLVLSVLWRSEIGLEALKISLFGIGIIALGAAMMWLVSRFYTIRQPLLGAAILATAFPNVTYLGLPVLEQAFGPWTRSLVIQIDLFAAMPLVLVMGAAIGRHYGEGDKQGLNSILRSLLANPPLIAAVLAVTLNLNGIPLPFWLGAMLDKLAAAVIPLMLLALGMGLNWNSLNRRNIPLSILVAAFRLAAVPFFGVMLGARLGFSGDKLAALVMEAGMPSMMLGVVFCDRYRLDTAFYSMIVVLSTTIGLFSVALWQELLTHY</sequence>
<comment type="similarity">
    <text evidence="2">Belongs to the auxin efflux carrier (TC 2.A.69) family.</text>
</comment>
<dbReference type="PANTHER" id="PTHR36838:SF3">
    <property type="entry name" value="TRANSPORTER AUXIN EFFLUX CARRIER EC FAMILY"/>
    <property type="match status" value="1"/>
</dbReference>
<evidence type="ECO:0000313" key="10">
    <source>
        <dbReference type="Proteomes" id="UP000249396"/>
    </source>
</evidence>
<name>A0A2W4QJC7_9GAMM</name>
<evidence type="ECO:0000256" key="8">
    <source>
        <dbReference type="SAM" id="Phobius"/>
    </source>
</evidence>
<dbReference type="AlphaFoldDB" id="A0A2W4QJC7"/>
<keyword evidence="7 8" id="KW-0472">Membrane</keyword>
<dbReference type="InterPro" id="IPR004776">
    <property type="entry name" value="Mem_transp_PIN-like"/>
</dbReference>
<keyword evidence="6 8" id="KW-1133">Transmembrane helix</keyword>
<dbReference type="Gene3D" id="1.20.1530.20">
    <property type="match status" value="1"/>
</dbReference>
<evidence type="ECO:0000256" key="6">
    <source>
        <dbReference type="ARBA" id="ARBA00022989"/>
    </source>
</evidence>
<comment type="subcellular location">
    <subcellularLocation>
        <location evidence="1">Cell membrane</location>
        <topology evidence="1">Multi-pass membrane protein</topology>
    </subcellularLocation>
</comment>
<dbReference type="PANTHER" id="PTHR36838">
    <property type="entry name" value="AUXIN EFFLUX CARRIER FAMILY PROTEIN"/>
    <property type="match status" value="1"/>
</dbReference>
<accession>A0A2W4QJC7</accession>